<gene>
    <name evidence="3" type="ORF">GBZ07_22800</name>
</gene>
<proteinExistence type="predicted"/>
<protein>
    <submittedName>
        <fullName evidence="3">Acyltransferase family protein</fullName>
    </submittedName>
</protein>
<comment type="caution">
    <text evidence="3">The sequence shown here is derived from an EMBL/GenBank/DDBJ whole genome shotgun (WGS) entry which is preliminary data.</text>
</comment>
<keyword evidence="3" id="KW-0012">Acyltransferase</keyword>
<evidence type="ECO:0000259" key="2">
    <source>
        <dbReference type="Pfam" id="PF01757"/>
    </source>
</evidence>
<feature type="domain" description="Acyltransferase 3" evidence="2">
    <location>
        <begin position="9"/>
        <end position="183"/>
    </location>
</feature>
<feature type="non-terminal residue" evidence="3">
    <location>
        <position position="186"/>
    </location>
</feature>
<sequence length="186" mass="21452">MEHLKYRPDIDGLRAIAVLSVVIFHYFPSLLPGGFVGVDIFFVISGYLITSIILKSASNKSFSYLDFYKRRVLRIFPALSIVLVSCLIVGWVYLFQDDYKLLGKHVFSGSFFISNFTLWSESGYFDSKSYLKPLLHLWSLGIEEQFYIIWPVVILLCFRSKNHNRNIVLSCATIFIISYAISIFTM</sequence>
<dbReference type="AlphaFoldDB" id="A0A6X6RM99"/>
<accession>A0A6X6RM99</accession>
<feature type="transmembrane region" description="Helical" evidence="1">
    <location>
        <begin position="12"/>
        <end position="28"/>
    </location>
</feature>
<feature type="transmembrane region" description="Helical" evidence="1">
    <location>
        <begin position="167"/>
        <end position="185"/>
    </location>
</feature>
<feature type="transmembrane region" description="Helical" evidence="1">
    <location>
        <begin position="34"/>
        <end position="54"/>
    </location>
</feature>
<dbReference type="InterPro" id="IPR050879">
    <property type="entry name" value="Acyltransferase_3"/>
</dbReference>
<dbReference type="GO" id="GO:0016747">
    <property type="term" value="F:acyltransferase activity, transferring groups other than amino-acyl groups"/>
    <property type="evidence" value="ECO:0007669"/>
    <property type="project" value="InterPro"/>
</dbReference>
<organism evidence="3">
    <name type="scientific">Salmonella enteritidis</name>
    <dbReference type="NCBI Taxonomy" id="149539"/>
    <lineage>
        <taxon>Bacteria</taxon>
        <taxon>Pseudomonadati</taxon>
        <taxon>Pseudomonadota</taxon>
        <taxon>Gammaproteobacteria</taxon>
        <taxon>Enterobacterales</taxon>
        <taxon>Enterobacteriaceae</taxon>
        <taxon>Salmonella</taxon>
    </lineage>
</organism>
<reference evidence="3" key="1">
    <citation type="journal article" date="2018" name="Genome Biol.">
        <title>SKESA: strategic k-mer extension for scrupulous assemblies.</title>
        <authorList>
            <person name="Souvorov A."/>
            <person name="Agarwala R."/>
            <person name="Lipman D.J."/>
        </authorList>
    </citation>
    <scope>NUCLEOTIDE SEQUENCE</scope>
    <source>
        <strain evidence="3">Salmonella enterica</strain>
    </source>
</reference>
<dbReference type="PANTHER" id="PTHR23028:SF53">
    <property type="entry name" value="ACYL_TRANSF_3 DOMAIN-CONTAINING PROTEIN"/>
    <property type="match status" value="1"/>
</dbReference>
<feature type="transmembrane region" description="Helical" evidence="1">
    <location>
        <begin position="135"/>
        <end position="158"/>
    </location>
</feature>
<keyword evidence="1" id="KW-1133">Transmembrane helix</keyword>
<dbReference type="PANTHER" id="PTHR23028">
    <property type="entry name" value="ACETYLTRANSFERASE"/>
    <property type="match status" value="1"/>
</dbReference>
<dbReference type="InterPro" id="IPR002656">
    <property type="entry name" value="Acyl_transf_3_dom"/>
</dbReference>
<keyword evidence="1" id="KW-0472">Membrane</keyword>
<evidence type="ECO:0000313" key="3">
    <source>
        <dbReference type="EMBL" id="HAB0916180.1"/>
    </source>
</evidence>
<keyword evidence="3" id="KW-0808">Transferase</keyword>
<dbReference type="Pfam" id="PF01757">
    <property type="entry name" value="Acyl_transf_3"/>
    <property type="match status" value="1"/>
</dbReference>
<feature type="transmembrane region" description="Helical" evidence="1">
    <location>
        <begin position="75"/>
        <end position="94"/>
    </location>
</feature>
<name>A0A6X6RM99_SALEN</name>
<keyword evidence="1" id="KW-0812">Transmembrane</keyword>
<reference evidence="3" key="2">
    <citation type="submission" date="2019-10" db="EMBL/GenBank/DDBJ databases">
        <authorList>
            <consortium name="NCBI Pathogen Detection Project"/>
        </authorList>
    </citation>
    <scope>NUCLEOTIDE SEQUENCE</scope>
    <source>
        <strain evidence="3">Salmonella enterica</strain>
    </source>
</reference>
<dbReference type="GO" id="GO:0009103">
    <property type="term" value="P:lipopolysaccharide biosynthetic process"/>
    <property type="evidence" value="ECO:0007669"/>
    <property type="project" value="TreeGrafter"/>
</dbReference>
<dbReference type="GO" id="GO:0016020">
    <property type="term" value="C:membrane"/>
    <property type="evidence" value="ECO:0007669"/>
    <property type="project" value="TreeGrafter"/>
</dbReference>
<evidence type="ECO:0000256" key="1">
    <source>
        <dbReference type="SAM" id="Phobius"/>
    </source>
</evidence>
<dbReference type="EMBL" id="DAAFOY010000156">
    <property type="protein sequence ID" value="HAB0916180.1"/>
    <property type="molecule type" value="Genomic_DNA"/>
</dbReference>